<feature type="region of interest" description="Disordered" evidence="1">
    <location>
        <begin position="30"/>
        <end position="126"/>
    </location>
</feature>
<evidence type="ECO:0000256" key="1">
    <source>
        <dbReference type="SAM" id="MobiDB-lite"/>
    </source>
</evidence>
<dbReference type="EMBL" id="CAAALY010016779">
    <property type="protein sequence ID" value="VEL13103.1"/>
    <property type="molecule type" value="Genomic_DNA"/>
</dbReference>
<accession>A0A448WJ81</accession>
<protein>
    <submittedName>
        <fullName evidence="2">Uncharacterized protein</fullName>
    </submittedName>
</protein>
<dbReference type="Proteomes" id="UP000784294">
    <property type="component" value="Unassembled WGS sequence"/>
</dbReference>
<name>A0A448WJ81_9PLAT</name>
<evidence type="ECO:0000313" key="3">
    <source>
        <dbReference type="Proteomes" id="UP000784294"/>
    </source>
</evidence>
<proteinExistence type="predicted"/>
<feature type="compositionally biased region" description="Polar residues" evidence="1">
    <location>
        <begin position="33"/>
        <end position="50"/>
    </location>
</feature>
<keyword evidence="3" id="KW-1185">Reference proteome</keyword>
<reference evidence="2" key="1">
    <citation type="submission" date="2018-11" db="EMBL/GenBank/DDBJ databases">
        <authorList>
            <consortium name="Pathogen Informatics"/>
        </authorList>
    </citation>
    <scope>NUCLEOTIDE SEQUENCE</scope>
</reference>
<dbReference type="AlphaFoldDB" id="A0A448WJ81"/>
<sequence length="126" mass="13892">MAVMGRRKSDTARCQCSCCRLWSLVANGREMGTGQSSSDLTSQRNGNSTVRACHAPNVGRLKPSSRRPGPRSPPSPHQSKNTQARMSACLRPIGVRVRRAGRVRMSRLAGDNDEANTSRRRCQLDR</sequence>
<evidence type="ECO:0000313" key="2">
    <source>
        <dbReference type="EMBL" id="VEL13103.1"/>
    </source>
</evidence>
<gene>
    <name evidence="2" type="ORF">PXEA_LOCUS6543</name>
</gene>
<feature type="compositionally biased region" description="Basic residues" evidence="1">
    <location>
        <begin position="96"/>
        <end position="105"/>
    </location>
</feature>
<organism evidence="2 3">
    <name type="scientific">Protopolystoma xenopodis</name>
    <dbReference type="NCBI Taxonomy" id="117903"/>
    <lineage>
        <taxon>Eukaryota</taxon>
        <taxon>Metazoa</taxon>
        <taxon>Spiralia</taxon>
        <taxon>Lophotrochozoa</taxon>
        <taxon>Platyhelminthes</taxon>
        <taxon>Monogenea</taxon>
        <taxon>Polyopisthocotylea</taxon>
        <taxon>Polystomatidea</taxon>
        <taxon>Polystomatidae</taxon>
        <taxon>Protopolystoma</taxon>
    </lineage>
</organism>
<comment type="caution">
    <text evidence="2">The sequence shown here is derived from an EMBL/GenBank/DDBJ whole genome shotgun (WGS) entry which is preliminary data.</text>
</comment>